<feature type="region of interest" description="Disordered" evidence="2">
    <location>
        <begin position="576"/>
        <end position="605"/>
    </location>
</feature>
<dbReference type="Pfam" id="PF03564">
    <property type="entry name" value="DUF1759"/>
    <property type="match status" value="1"/>
</dbReference>
<protein>
    <submittedName>
        <fullName evidence="3">PREDICTED: uncharacterized protein LOC107342904</fullName>
    </submittedName>
</protein>
<feature type="region of interest" description="Disordered" evidence="2">
    <location>
        <begin position="677"/>
        <end position="705"/>
    </location>
</feature>
<comment type="caution">
    <text evidence="3">The sequence shown here is derived from an EMBL/GenBank/DDBJ whole genome shotgun (WGS) entry which is preliminary data.</text>
</comment>
<gene>
    <name evidence="3" type="ORF">PACLA_8A027778</name>
</gene>
<keyword evidence="1" id="KW-0175">Coiled coil</keyword>
<keyword evidence="4" id="KW-1185">Reference proteome</keyword>
<feature type="compositionally biased region" description="Polar residues" evidence="2">
    <location>
        <begin position="682"/>
        <end position="701"/>
    </location>
</feature>
<name>A0A7D9IK13_PARCT</name>
<accession>A0A7D9IK13</accession>
<evidence type="ECO:0000313" key="3">
    <source>
        <dbReference type="EMBL" id="CAB4007452.1"/>
    </source>
</evidence>
<evidence type="ECO:0000256" key="2">
    <source>
        <dbReference type="SAM" id="MobiDB-lite"/>
    </source>
</evidence>
<dbReference type="Proteomes" id="UP001152795">
    <property type="component" value="Unassembled WGS sequence"/>
</dbReference>
<dbReference type="EMBL" id="CACRXK020005802">
    <property type="protein sequence ID" value="CAB4007452.1"/>
    <property type="molecule type" value="Genomic_DNA"/>
</dbReference>
<sequence>MDPNATNQTVDQISTEISDHELDSNRCADSAVQDHATQIYRSKMARKTAKANVTRKINEIAELVKDVNNLERVQSVYYDFEESLRKFTLAHGNYHANLTDEDDVQESEAYYSVEVRRTSAFKDRIKTWLENNEFCHKNGTEQFNEIRPSDSVSNICSRTDCGSKSSRKSKVVRSDIGSMSSRVSSKGSAFSAKAAAAARKAVLEEEAIRLQRRQELQQQELCLKQKREELELETKIAQAAAEERTYSEIGASQPEHVNPKQCRDELRACSIVNSKVMGCPREEHSRINLEAVNQLPTTQNLLSTPLNPHAKDWSVNRNEVSRCQTNLTDLNRPDTLANEQLNTIGNEENLAVLQSVYPSQETHTQDAKIVELLIQQQQQTLALTLPSPKVPIFHGNPIDFHTFIQAFEQLIESKTQSDSSRLYYLLQYTSGDVQDLMRSCLSMSPEERYKEARRLLKTKYGRNYQIATAYVERVTNYPSIKSEDGESLQRFSIMLTTCKNALKQIGYLSKIENPDSLQKIMEKLPFGLRQKWRDVADDITEVKQREITIEDIALFVEKRARACNHPIFGKISRETKSENTVGKNTKSTRGSAFATKGNDDNSPRTAVKCPSCGSGHWLSRCDDFKKRSIEERFKLVRSLKLCDNCLVPGHVARSCQKRSFCKMDGCKYKHSTFLHRKPANTDGDQTAKNPKNENANPQQSQVDEHNVHNGYVNTDDECRESRVIGLPIVPVKKEVIHFADLPTERALGVLWNVEADTFGYSISLKDKPLTRRGILSVVSSVFSSWYRLKRFVAWLLRYRSALRKARERRSRGQPVPKHTEIQPMTVKEMQEAEHEIVKVVQQQSFPIEIAAIRKKESSNAENNGNLRAIKPSSPIYKLDPISKNDVLCVGGRLRNSTLSDEARNPVILPKSHHVVKLIIDETRYLLETWPLVKRMRPYMPVMGQCFGFYLGFLKGDKPKDQF</sequence>
<proteinExistence type="predicted"/>
<dbReference type="OrthoDB" id="8046937at2759"/>
<organism evidence="3 4">
    <name type="scientific">Paramuricea clavata</name>
    <name type="common">Red gorgonian</name>
    <name type="synonym">Violescent sea-whip</name>
    <dbReference type="NCBI Taxonomy" id="317549"/>
    <lineage>
        <taxon>Eukaryota</taxon>
        <taxon>Metazoa</taxon>
        <taxon>Cnidaria</taxon>
        <taxon>Anthozoa</taxon>
        <taxon>Octocorallia</taxon>
        <taxon>Malacalcyonacea</taxon>
        <taxon>Plexauridae</taxon>
        <taxon>Paramuricea</taxon>
    </lineage>
</organism>
<evidence type="ECO:0000313" key="4">
    <source>
        <dbReference type="Proteomes" id="UP001152795"/>
    </source>
</evidence>
<reference evidence="3" key="1">
    <citation type="submission" date="2020-04" db="EMBL/GenBank/DDBJ databases">
        <authorList>
            <person name="Alioto T."/>
            <person name="Alioto T."/>
            <person name="Gomez Garrido J."/>
        </authorList>
    </citation>
    <scope>NUCLEOTIDE SEQUENCE</scope>
    <source>
        <strain evidence="3">A484AB</strain>
    </source>
</reference>
<evidence type="ECO:0000256" key="1">
    <source>
        <dbReference type="SAM" id="Coils"/>
    </source>
</evidence>
<feature type="non-terminal residue" evidence="3">
    <location>
        <position position="1"/>
    </location>
</feature>
<feature type="compositionally biased region" description="Polar residues" evidence="2">
    <location>
        <begin position="578"/>
        <end position="590"/>
    </location>
</feature>
<feature type="coiled-coil region" evidence="1">
    <location>
        <begin position="193"/>
        <end position="243"/>
    </location>
</feature>
<dbReference type="InterPro" id="IPR005312">
    <property type="entry name" value="DUF1759"/>
</dbReference>
<dbReference type="AlphaFoldDB" id="A0A7D9IK13"/>
<dbReference type="PANTHER" id="PTHR47331">
    <property type="entry name" value="PHD-TYPE DOMAIN-CONTAINING PROTEIN"/>
    <property type="match status" value="1"/>
</dbReference>